<dbReference type="InterPro" id="IPR027417">
    <property type="entry name" value="P-loop_NTPase"/>
</dbReference>
<dbReference type="AlphaFoldDB" id="A0A956M041"/>
<dbReference type="SUPFAM" id="SSF53795">
    <property type="entry name" value="PEP carboxykinase-like"/>
    <property type="match status" value="1"/>
</dbReference>
<comment type="caution">
    <text evidence="1">The sequence shown here is derived from an EMBL/GenBank/DDBJ whole genome shotgun (WGS) entry which is preliminary data.</text>
</comment>
<accession>A0A956M041</accession>
<reference evidence="1" key="1">
    <citation type="submission" date="2020-04" db="EMBL/GenBank/DDBJ databases">
        <authorList>
            <person name="Zhang T."/>
        </authorList>
    </citation>
    <scope>NUCLEOTIDE SEQUENCE</scope>
    <source>
        <strain evidence="1">HKST-UBA01</strain>
    </source>
</reference>
<protein>
    <submittedName>
        <fullName evidence="1">HprK-related kinase B</fullName>
    </submittedName>
</protein>
<sequence length="270" mass="29822">MIAAVTLTALVEDALGRMRERHVLRLRLGSYQATIHSNSQELLDLLDRYFQPFGPQTERSSGEPTDGGFGRHLFAIECASPHYPLPFQDWARDPGKKGRKEAHCDVLGGRVVKKIRTGMHFLIGGPTRVALGPALANANQIVNFINFDYLNAKMAEGWKLCHAAGVVLGGEGLVIAASSGGGKSTLALHLLSRHADFTSNDRVLLRHDPARDRVEMCGVMKLPRINPGTALHNPNLHEVLPQERRTALRAMPGDELWELEEKYDVPFPDL</sequence>
<dbReference type="GO" id="GO:0016301">
    <property type="term" value="F:kinase activity"/>
    <property type="evidence" value="ECO:0007669"/>
    <property type="project" value="UniProtKB-KW"/>
</dbReference>
<evidence type="ECO:0000313" key="2">
    <source>
        <dbReference type="Proteomes" id="UP000697710"/>
    </source>
</evidence>
<dbReference type="InterPro" id="IPR027597">
    <property type="entry name" value="HprK-rel_B"/>
</dbReference>
<dbReference type="Proteomes" id="UP000697710">
    <property type="component" value="Unassembled WGS sequence"/>
</dbReference>
<keyword evidence="1" id="KW-0418">Kinase</keyword>
<name>A0A956M041_UNCEI</name>
<evidence type="ECO:0000313" key="1">
    <source>
        <dbReference type="EMBL" id="MCA9727777.1"/>
    </source>
</evidence>
<feature type="non-terminal residue" evidence="1">
    <location>
        <position position="270"/>
    </location>
</feature>
<reference evidence="1" key="2">
    <citation type="journal article" date="2021" name="Microbiome">
        <title>Successional dynamics and alternative stable states in a saline activated sludge microbial community over 9 years.</title>
        <authorList>
            <person name="Wang Y."/>
            <person name="Ye J."/>
            <person name="Ju F."/>
            <person name="Liu L."/>
            <person name="Boyd J.A."/>
            <person name="Deng Y."/>
            <person name="Parks D.H."/>
            <person name="Jiang X."/>
            <person name="Yin X."/>
            <person name="Woodcroft B.J."/>
            <person name="Tyson G.W."/>
            <person name="Hugenholtz P."/>
            <person name="Polz M.F."/>
            <person name="Zhang T."/>
        </authorList>
    </citation>
    <scope>NUCLEOTIDE SEQUENCE</scope>
    <source>
        <strain evidence="1">HKST-UBA01</strain>
    </source>
</reference>
<dbReference type="NCBIfam" id="TIGR04355">
    <property type="entry name" value="HprK_rel_B"/>
    <property type="match status" value="1"/>
</dbReference>
<keyword evidence="1" id="KW-0808">Transferase</keyword>
<proteinExistence type="predicted"/>
<gene>
    <name evidence="1" type="ORF">KC729_08850</name>
</gene>
<organism evidence="1 2">
    <name type="scientific">Eiseniibacteriota bacterium</name>
    <dbReference type="NCBI Taxonomy" id="2212470"/>
    <lineage>
        <taxon>Bacteria</taxon>
        <taxon>Candidatus Eiseniibacteriota</taxon>
    </lineage>
</organism>
<dbReference type="Gene3D" id="3.40.50.300">
    <property type="entry name" value="P-loop containing nucleotide triphosphate hydrolases"/>
    <property type="match status" value="1"/>
</dbReference>
<dbReference type="EMBL" id="JAGQHR010000235">
    <property type="protein sequence ID" value="MCA9727777.1"/>
    <property type="molecule type" value="Genomic_DNA"/>
</dbReference>